<dbReference type="SUPFAM" id="SSF53448">
    <property type="entry name" value="Nucleotide-diphospho-sugar transferases"/>
    <property type="match status" value="1"/>
</dbReference>
<dbReference type="PANTHER" id="PTHR10859:SF91">
    <property type="entry name" value="DOLICHYL-PHOSPHATE BETA-GLUCOSYLTRANSFERASE"/>
    <property type="match status" value="1"/>
</dbReference>
<dbReference type="Proteomes" id="UP000231157">
    <property type="component" value="Unassembled WGS sequence"/>
</dbReference>
<feature type="domain" description="Glycosyltransferase 2-like" evidence="1">
    <location>
        <begin position="7"/>
        <end position="133"/>
    </location>
</feature>
<name>A0A2H0USJ6_9BACT</name>
<organism evidence="2 3">
    <name type="scientific">Candidatus Harrisonbacteria bacterium CG10_big_fil_rev_8_21_14_0_10_40_38</name>
    <dbReference type="NCBI Taxonomy" id="1974583"/>
    <lineage>
        <taxon>Bacteria</taxon>
        <taxon>Candidatus Harrisoniibacteriota</taxon>
    </lineage>
</organism>
<reference evidence="3" key="1">
    <citation type="submission" date="2017-09" db="EMBL/GenBank/DDBJ databases">
        <title>Depth-based differentiation of microbial function through sediment-hosted aquifers and enrichment of novel symbionts in the deep terrestrial subsurface.</title>
        <authorList>
            <person name="Probst A.J."/>
            <person name="Ladd B."/>
            <person name="Jarett J.K."/>
            <person name="Geller-Mcgrath D.E."/>
            <person name="Sieber C.M.K."/>
            <person name="Emerson J.B."/>
            <person name="Anantharaman K."/>
            <person name="Thomas B.C."/>
            <person name="Malmstrom R."/>
            <person name="Stieglmeier M."/>
            <person name="Klingl A."/>
            <person name="Woyke T."/>
            <person name="Ryan C.M."/>
            <person name="Banfield J.F."/>
        </authorList>
    </citation>
    <scope>NUCLEOTIDE SEQUENCE [LARGE SCALE GENOMIC DNA]</scope>
</reference>
<comment type="caution">
    <text evidence="2">The sequence shown here is derived from an EMBL/GenBank/DDBJ whole genome shotgun (WGS) entry which is preliminary data.</text>
</comment>
<sequence>MSKPFISVIIPAKGDFENLPLSLLDINYFLEKKFEEPHEIMVIDSGLEDECRTTMSKFEEKMKNFKLLTNSVNEGTGRSIKMGMLTSSGSWKAILGGDEGEKINSLSYMIPFMKPSPRADILIGTTPLKNVVKEAPHYLPIKFLQIAYNFFIKILFRARIEDSWSDVRCFSENSAEKIFSMLKFDSNIYGLESLVLADRMGLRIRYVDIPLDKESAMFSLKNYLQMITGAIRMRWWLFRKKYALN</sequence>
<dbReference type="EMBL" id="PFAZ01000001">
    <property type="protein sequence ID" value="PIR89353.1"/>
    <property type="molecule type" value="Genomic_DNA"/>
</dbReference>
<evidence type="ECO:0000313" key="2">
    <source>
        <dbReference type="EMBL" id="PIR89353.1"/>
    </source>
</evidence>
<dbReference type="PANTHER" id="PTHR10859">
    <property type="entry name" value="GLYCOSYL TRANSFERASE"/>
    <property type="match status" value="1"/>
</dbReference>
<dbReference type="Gene3D" id="3.90.550.10">
    <property type="entry name" value="Spore Coat Polysaccharide Biosynthesis Protein SpsA, Chain A"/>
    <property type="match status" value="1"/>
</dbReference>
<dbReference type="Pfam" id="PF00535">
    <property type="entry name" value="Glycos_transf_2"/>
    <property type="match status" value="1"/>
</dbReference>
<dbReference type="InterPro" id="IPR001173">
    <property type="entry name" value="Glyco_trans_2-like"/>
</dbReference>
<accession>A0A2H0USJ6</accession>
<evidence type="ECO:0000259" key="1">
    <source>
        <dbReference type="Pfam" id="PF00535"/>
    </source>
</evidence>
<proteinExistence type="predicted"/>
<gene>
    <name evidence="2" type="ORF">COU07_00435</name>
</gene>
<protein>
    <recommendedName>
        <fullName evidence="1">Glycosyltransferase 2-like domain-containing protein</fullName>
    </recommendedName>
</protein>
<dbReference type="GO" id="GO:0006487">
    <property type="term" value="P:protein N-linked glycosylation"/>
    <property type="evidence" value="ECO:0007669"/>
    <property type="project" value="TreeGrafter"/>
</dbReference>
<dbReference type="AlphaFoldDB" id="A0A2H0USJ6"/>
<evidence type="ECO:0000313" key="3">
    <source>
        <dbReference type="Proteomes" id="UP000231157"/>
    </source>
</evidence>
<dbReference type="InterPro" id="IPR029044">
    <property type="entry name" value="Nucleotide-diphossugar_trans"/>
</dbReference>